<evidence type="ECO:0000313" key="2">
    <source>
        <dbReference type="EMBL" id="EIJ33731.1"/>
    </source>
</evidence>
<dbReference type="PANTHER" id="PTHR23150">
    <property type="entry name" value="SULFATASE MODIFYING FACTOR 1, 2"/>
    <property type="match status" value="1"/>
</dbReference>
<keyword evidence="3" id="KW-1185">Reference proteome</keyword>
<dbReference type="RefSeq" id="WP_002707680.1">
    <property type="nucleotide sequence ID" value="NZ_JH651384.1"/>
</dbReference>
<dbReference type="GO" id="GO:0120147">
    <property type="term" value="F:formylglycine-generating oxidase activity"/>
    <property type="evidence" value="ECO:0007669"/>
    <property type="project" value="TreeGrafter"/>
</dbReference>
<dbReference type="SUPFAM" id="SSF56436">
    <property type="entry name" value="C-type lectin-like"/>
    <property type="match status" value="1"/>
</dbReference>
<organism evidence="2 3">
    <name type="scientific">Thiothrix nivea (strain ATCC 35100 / DSM 5205 / JP2)</name>
    <dbReference type="NCBI Taxonomy" id="870187"/>
    <lineage>
        <taxon>Bacteria</taxon>
        <taxon>Pseudomonadati</taxon>
        <taxon>Pseudomonadota</taxon>
        <taxon>Gammaproteobacteria</taxon>
        <taxon>Thiotrichales</taxon>
        <taxon>Thiotrichaceae</taxon>
        <taxon>Thiothrix</taxon>
    </lineage>
</organism>
<dbReference type="EMBL" id="JH651384">
    <property type="protein sequence ID" value="EIJ33731.1"/>
    <property type="molecule type" value="Genomic_DNA"/>
</dbReference>
<sequence>MMTAEISTPEARLVFVDELDSTEIGKLQQATASASGLSAHFHDTLKSGIPGPELAVIPAGRFEMGSDPSEHGHQRDEAPRYLTMIRRPFAIGVYPVTGEEFRQFRKDTEWFLRPELLWHEGNYPVINVRMEDIKLYLAWLSLQTGHTYRLPTEAEWEYAARAGTTTPFHHGDDVSCKEVHFNPLFPYKEQLEKRRWYLPRCFPSPKASEVGLQAPNAWGLHDMHGNVWEFTADHWSSSHLNANRDGSPALAADPYWYVTKGGSWFDPAARARSAARKKRYLDEMDTNLGFRVVREL</sequence>
<gene>
    <name evidence="2" type="ORF">Thini_1110</name>
</gene>
<reference evidence="3" key="1">
    <citation type="journal article" date="2011" name="Stand. Genomic Sci.">
        <title>Genome sequence of the filamentous, gliding Thiothrix nivea neotype strain (JP2(T)).</title>
        <authorList>
            <person name="Lapidus A."/>
            <person name="Nolan M."/>
            <person name="Lucas S."/>
            <person name="Glavina Del Rio T."/>
            <person name="Tice H."/>
            <person name="Cheng J.F."/>
            <person name="Tapia R."/>
            <person name="Han C."/>
            <person name="Goodwin L."/>
            <person name="Pitluck S."/>
            <person name="Liolios K."/>
            <person name="Pagani I."/>
            <person name="Ivanova N."/>
            <person name="Huntemann M."/>
            <person name="Mavromatis K."/>
            <person name="Mikhailova N."/>
            <person name="Pati A."/>
            <person name="Chen A."/>
            <person name="Palaniappan K."/>
            <person name="Land M."/>
            <person name="Brambilla E.M."/>
            <person name="Rohde M."/>
            <person name="Abt B."/>
            <person name="Verbarg S."/>
            <person name="Goker M."/>
            <person name="Bristow J."/>
            <person name="Eisen J.A."/>
            <person name="Markowitz V."/>
            <person name="Hugenholtz P."/>
            <person name="Kyrpides N.C."/>
            <person name="Klenk H.P."/>
            <person name="Woyke T."/>
        </authorList>
    </citation>
    <scope>NUCLEOTIDE SEQUENCE [LARGE SCALE GENOMIC DNA]</scope>
    <source>
        <strain evidence="3">ATCC 35100 / DSM 5205 / JP2</strain>
    </source>
</reference>
<dbReference type="PANTHER" id="PTHR23150:SF35">
    <property type="entry name" value="BLL6746 PROTEIN"/>
    <property type="match status" value="1"/>
</dbReference>
<proteinExistence type="predicted"/>
<evidence type="ECO:0000313" key="3">
    <source>
        <dbReference type="Proteomes" id="UP000005317"/>
    </source>
</evidence>
<feature type="domain" description="Sulfatase-modifying factor enzyme-like" evidence="1">
    <location>
        <begin position="52"/>
        <end position="294"/>
    </location>
</feature>
<dbReference type="InterPro" id="IPR005532">
    <property type="entry name" value="SUMF_dom"/>
</dbReference>
<dbReference type="AlphaFoldDB" id="A0A656H9V1"/>
<evidence type="ECO:0000259" key="1">
    <source>
        <dbReference type="Pfam" id="PF03781"/>
    </source>
</evidence>
<dbReference type="InterPro" id="IPR051043">
    <property type="entry name" value="Sulfatase_Mod_Factor_Kinase"/>
</dbReference>
<name>A0A656H9V1_THINJ</name>
<dbReference type="InterPro" id="IPR016187">
    <property type="entry name" value="CTDL_fold"/>
</dbReference>
<dbReference type="InterPro" id="IPR042095">
    <property type="entry name" value="SUMF_sf"/>
</dbReference>
<dbReference type="Proteomes" id="UP000005317">
    <property type="component" value="Unassembled WGS sequence"/>
</dbReference>
<dbReference type="Pfam" id="PF03781">
    <property type="entry name" value="FGE-sulfatase"/>
    <property type="match status" value="1"/>
</dbReference>
<protein>
    <submittedName>
        <fullName evidence="2">Sulphatase-modifying factor protein</fullName>
    </submittedName>
</protein>
<accession>A0A656H9V1</accession>
<dbReference type="Gene3D" id="3.90.1580.10">
    <property type="entry name" value="paralog of FGE (formylglycine-generating enzyme)"/>
    <property type="match status" value="1"/>
</dbReference>